<evidence type="ECO:0000256" key="14">
    <source>
        <dbReference type="SAM" id="Coils"/>
    </source>
</evidence>
<dbReference type="EMBL" id="JBHUIP010000009">
    <property type="protein sequence ID" value="MFD2263032.1"/>
    <property type="molecule type" value="Genomic_DNA"/>
</dbReference>
<dbReference type="Pfam" id="PF00672">
    <property type="entry name" value="HAMP"/>
    <property type="match status" value="1"/>
</dbReference>
<keyword evidence="3 13" id="KW-1003">Cell membrane</keyword>
<proteinExistence type="predicted"/>
<dbReference type="InterPro" id="IPR013767">
    <property type="entry name" value="PAS_fold"/>
</dbReference>
<dbReference type="SMART" id="SM00304">
    <property type="entry name" value="HAMP"/>
    <property type="match status" value="1"/>
</dbReference>
<dbReference type="GO" id="GO:0005524">
    <property type="term" value="F:ATP binding"/>
    <property type="evidence" value="ECO:0007669"/>
    <property type="project" value="UniProtKB-KW"/>
</dbReference>
<organism evidence="19 20">
    <name type="scientific">Lacibacterium aquatile</name>
    <dbReference type="NCBI Taxonomy" id="1168082"/>
    <lineage>
        <taxon>Bacteria</taxon>
        <taxon>Pseudomonadati</taxon>
        <taxon>Pseudomonadota</taxon>
        <taxon>Alphaproteobacteria</taxon>
        <taxon>Rhodospirillales</taxon>
        <taxon>Rhodospirillaceae</taxon>
    </lineage>
</organism>
<dbReference type="PROSITE" id="PS50112">
    <property type="entry name" value="PAS"/>
    <property type="match status" value="1"/>
</dbReference>
<dbReference type="Gene3D" id="3.30.450.20">
    <property type="entry name" value="PAS domain"/>
    <property type="match status" value="1"/>
</dbReference>
<comment type="catalytic activity">
    <reaction evidence="1 13">
        <text>ATP + protein L-histidine = ADP + protein N-phospho-L-histidine.</text>
        <dbReference type="EC" id="2.7.13.3"/>
    </reaction>
</comment>
<feature type="coiled-coil region" evidence="14">
    <location>
        <begin position="354"/>
        <end position="385"/>
    </location>
</feature>
<dbReference type="Pfam" id="PF19312">
    <property type="entry name" value="NtrY_N"/>
    <property type="match status" value="1"/>
</dbReference>
<evidence type="ECO:0000256" key="9">
    <source>
        <dbReference type="ARBA" id="ARBA00022840"/>
    </source>
</evidence>
<dbReference type="CDD" id="cd06225">
    <property type="entry name" value="HAMP"/>
    <property type="match status" value="1"/>
</dbReference>
<evidence type="ECO:0000259" key="17">
    <source>
        <dbReference type="PROSITE" id="PS50112"/>
    </source>
</evidence>
<keyword evidence="9 13" id="KW-0067">ATP-binding</keyword>
<keyword evidence="11 13" id="KW-0902">Two-component regulatory system</keyword>
<keyword evidence="4" id="KW-0597">Phosphoprotein</keyword>
<accession>A0ABW5DPH9</accession>
<dbReference type="InterPro" id="IPR035965">
    <property type="entry name" value="PAS-like_dom_sf"/>
</dbReference>
<evidence type="ECO:0000256" key="12">
    <source>
        <dbReference type="ARBA" id="ARBA00023136"/>
    </source>
</evidence>
<comment type="caution">
    <text evidence="19">The sequence shown here is derived from an EMBL/GenBank/DDBJ whole genome shotgun (WGS) entry which is preliminary data.</text>
</comment>
<dbReference type="Pfam" id="PF00989">
    <property type="entry name" value="PAS"/>
    <property type="match status" value="1"/>
</dbReference>
<keyword evidence="7 13" id="KW-0547">Nucleotide-binding</keyword>
<dbReference type="RefSeq" id="WP_379876004.1">
    <property type="nucleotide sequence ID" value="NZ_JBHUIP010000009.1"/>
</dbReference>
<dbReference type="InterPro" id="IPR017232">
    <property type="entry name" value="NtrY"/>
</dbReference>
<keyword evidence="8 13" id="KW-0418">Kinase</keyword>
<dbReference type="EC" id="2.7.13.3" evidence="13"/>
<dbReference type="SUPFAM" id="SSF47384">
    <property type="entry name" value="Homodimeric domain of signal transducing histidine kinase"/>
    <property type="match status" value="1"/>
</dbReference>
<keyword evidence="14" id="KW-0175">Coiled coil</keyword>
<evidence type="ECO:0000313" key="19">
    <source>
        <dbReference type="EMBL" id="MFD2263032.1"/>
    </source>
</evidence>
<dbReference type="InterPro" id="IPR036097">
    <property type="entry name" value="HisK_dim/P_sf"/>
</dbReference>
<dbReference type="InterPro" id="IPR004358">
    <property type="entry name" value="Sig_transdc_His_kin-like_C"/>
</dbReference>
<feature type="transmembrane region" description="Helical" evidence="15">
    <location>
        <begin position="55"/>
        <end position="79"/>
    </location>
</feature>
<dbReference type="Gene3D" id="6.10.340.10">
    <property type="match status" value="1"/>
</dbReference>
<evidence type="ECO:0000313" key="20">
    <source>
        <dbReference type="Proteomes" id="UP001597295"/>
    </source>
</evidence>
<dbReference type="CDD" id="cd00082">
    <property type="entry name" value="HisKA"/>
    <property type="match status" value="1"/>
</dbReference>
<keyword evidence="5 13" id="KW-0808">Transferase</keyword>
<dbReference type="Pfam" id="PF02518">
    <property type="entry name" value="HATPase_c"/>
    <property type="match status" value="1"/>
</dbReference>
<keyword evidence="6 13" id="KW-0812">Transmembrane</keyword>
<evidence type="ECO:0000256" key="6">
    <source>
        <dbReference type="ARBA" id="ARBA00022692"/>
    </source>
</evidence>
<dbReference type="Gene3D" id="1.10.287.130">
    <property type="match status" value="1"/>
</dbReference>
<evidence type="ECO:0000259" key="16">
    <source>
        <dbReference type="PROSITE" id="PS50109"/>
    </source>
</evidence>
<feature type="transmembrane region" description="Helical" evidence="15">
    <location>
        <begin position="20"/>
        <end position="43"/>
    </location>
</feature>
<evidence type="ECO:0000259" key="18">
    <source>
        <dbReference type="PROSITE" id="PS50885"/>
    </source>
</evidence>
<sequence length="749" mass="81776">MSPRSRLLIRFTRLASRFRFNRFLTIGLIAMAVTSAIATYASVATDSPFDISRRGLVGLLIVDVLLLLALFFLVVRRLVEVWAEQRRGLAGARLHRRLVTLFGAVAITPAILVAIFSILFLNLTIEGWFSDRVSTALRNSRTVAEAYLHEHVQAIRGDIQAMAADLNREGPRLFSEPNFFRQLVATQAAVRGLGEVLVIGPQGQIIARGGLTFSLEFEPIPIWAMEKAKSGEVAILTSDDSDRVRAVVSLEFPINGFLFVGRPVDPNVVNSVNQTRDAVEAYDAVEGQRSGLQFTFALVYGVLALLLLLAATWTGLAFATSLVRPISLMVQAAERVRAGDLGARVPELPLDDELGVLSRALNRMTTQLENQRRQVLQANAELDERRRFIETVVAGVTAGVIGLDANGSISMANPTAVELLGMPMTDYTGAPLRDLVPEMASLVDKVLDQPDRFVEGQVQLTTPGGQRTLVVRVTAEDATGDGSPSDGVVITFDDVTELLTAQRTAAWADVARRIAHEIKNPLTPIQLSAERLKRKYLKEITSDPETFVMCTDTIVRQVGDIGRMVDEFSSFARMPQPVMKDEDICQIAREVVVLQRHGRSDVTVDLMGADAPYKIVCDGRQIRQVLINLVQNAFDAIDGREGDDLAPGHVVVTIEPLETQTKISVRDNGKGLPTEGRERLTEPYVTTRAKGTGLGLAIVKKIVEDHAGRLTLEDGIEGGAVVNLLLPRHNPALLEQDGLPHNAEGTHGV</sequence>
<dbReference type="InterPro" id="IPR036890">
    <property type="entry name" value="HATPase_C_sf"/>
</dbReference>
<feature type="domain" description="HAMP" evidence="18">
    <location>
        <begin position="320"/>
        <end position="373"/>
    </location>
</feature>
<dbReference type="PANTHER" id="PTHR43065:SF10">
    <property type="entry name" value="PEROXIDE STRESS-ACTIVATED HISTIDINE KINASE MAK3"/>
    <property type="match status" value="1"/>
</dbReference>
<dbReference type="PANTHER" id="PTHR43065">
    <property type="entry name" value="SENSOR HISTIDINE KINASE"/>
    <property type="match status" value="1"/>
</dbReference>
<feature type="domain" description="Histidine kinase" evidence="16">
    <location>
        <begin position="513"/>
        <end position="730"/>
    </location>
</feature>
<dbReference type="InterPro" id="IPR005467">
    <property type="entry name" value="His_kinase_dom"/>
</dbReference>
<gene>
    <name evidence="19" type="ORF">ACFSM5_09050</name>
</gene>
<dbReference type="PROSITE" id="PS50885">
    <property type="entry name" value="HAMP"/>
    <property type="match status" value="1"/>
</dbReference>
<dbReference type="InterPro" id="IPR045671">
    <property type="entry name" value="NtrY-like_N"/>
</dbReference>
<dbReference type="SMART" id="SM00387">
    <property type="entry name" value="HATPase_c"/>
    <property type="match status" value="1"/>
</dbReference>
<keyword evidence="12 13" id="KW-0472">Membrane</keyword>
<evidence type="ECO:0000256" key="3">
    <source>
        <dbReference type="ARBA" id="ARBA00022475"/>
    </source>
</evidence>
<evidence type="ECO:0000256" key="2">
    <source>
        <dbReference type="ARBA" id="ARBA00004651"/>
    </source>
</evidence>
<keyword evidence="10 15" id="KW-1133">Transmembrane helix</keyword>
<dbReference type="CDD" id="cd00130">
    <property type="entry name" value="PAS"/>
    <property type="match status" value="1"/>
</dbReference>
<keyword evidence="20" id="KW-1185">Reference proteome</keyword>
<dbReference type="PIRSF" id="PIRSF037532">
    <property type="entry name" value="STHK_NtrY"/>
    <property type="match status" value="1"/>
</dbReference>
<evidence type="ECO:0000256" key="13">
    <source>
        <dbReference type="PIRNR" id="PIRNR037532"/>
    </source>
</evidence>
<evidence type="ECO:0000256" key="15">
    <source>
        <dbReference type="SAM" id="Phobius"/>
    </source>
</evidence>
<dbReference type="Gene3D" id="3.30.565.10">
    <property type="entry name" value="Histidine kinase-like ATPase, C-terminal domain"/>
    <property type="match status" value="1"/>
</dbReference>
<dbReference type="SUPFAM" id="SSF55874">
    <property type="entry name" value="ATPase domain of HSP90 chaperone/DNA topoisomerase II/histidine kinase"/>
    <property type="match status" value="1"/>
</dbReference>
<dbReference type="PRINTS" id="PR00344">
    <property type="entry name" value="BCTRLSENSOR"/>
</dbReference>
<dbReference type="InterPro" id="IPR003661">
    <property type="entry name" value="HisK_dim/P_dom"/>
</dbReference>
<feature type="domain" description="PAS" evidence="17">
    <location>
        <begin position="385"/>
        <end position="429"/>
    </location>
</feature>
<evidence type="ECO:0000256" key="4">
    <source>
        <dbReference type="ARBA" id="ARBA00022553"/>
    </source>
</evidence>
<evidence type="ECO:0000256" key="1">
    <source>
        <dbReference type="ARBA" id="ARBA00000085"/>
    </source>
</evidence>
<evidence type="ECO:0000256" key="8">
    <source>
        <dbReference type="ARBA" id="ARBA00022777"/>
    </source>
</evidence>
<dbReference type="PROSITE" id="PS50109">
    <property type="entry name" value="HIS_KIN"/>
    <property type="match status" value="1"/>
</dbReference>
<reference evidence="20" key="1">
    <citation type="journal article" date="2019" name="Int. J. Syst. Evol. Microbiol.">
        <title>The Global Catalogue of Microorganisms (GCM) 10K type strain sequencing project: providing services to taxonomists for standard genome sequencing and annotation.</title>
        <authorList>
            <consortium name="The Broad Institute Genomics Platform"/>
            <consortium name="The Broad Institute Genome Sequencing Center for Infectious Disease"/>
            <person name="Wu L."/>
            <person name="Ma J."/>
        </authorList>
    </citation>
    <scope>NUCLEOTIDE SEQUENCE [LARGE SCALE GENOMIC DNA]</scope>
    <source>
        <strain evidence="20">CGMCC 1.19062</strain>
    </source>
</reference>
<dbReference type="InterPro" id="IPR000014">
    <property type="entry name" value="PAS"/>
</dbReference>
<dbReference type="SUPFAM" id="SSF55785">
    <property type="entry name" value="PYP-like sensor domain (PAS domain)"/>
    <property type="match status" value="1"/>
</dbReference>
<feature type="transmembrane region" description="Helical" evidence="15">
    <location>
        <begin position="99"/>
        <end position="121"/>
    </location>
</feature>
<dbReference type="InterPro" id="IPR003594">
    <property type="entry name" value="HATPase_dom"/>
</dbReference>
<evidence type="ECO:0000256" key="5">
    <source>
        <dbReference type="ARBA" id="ARBA00022679"/>
    </source>
</evidence>
<dbReference type="Proteomes" id="UP001597295">
    <property type="component" value="Unassembled WGS sequence"/>
</dbReference>
<evidence type="ECO:0000256" key="7">
    <source>
        <dbReference type="ARBA" id="ARBA00022741"/>
    </source>
</evidence>
<evidence type="ECO:0000256" key="10">
    <source>
        <dbReference type="ARBA" id="ARBA00022989"/>
    </source>
</evidence>
<evidence type="ECO:0000256" key="11">
    <source>
        <dbReference type="ARBA" id="ARBA00023012"/>
    </source>
</evidence>
<dbReference type="SMART" id="SM00388">
    <property type="entry name" value="HisKA"/>
    <property type="match status" value="1"/>
</dbReference>
<protein>
    <recommendedName>
        <fullName evidence="13">Nitrogen regulation protein</fullName>
        <ecNumber evidence="13">2.7.13.3</ecNumber>
    </recommendedName>
</protein>
<dbReference type="SUPFAM" id="SSF158472">
    <property type="entry name" value="HAMP domain-like"/>
    <property type="match status" value="1"/>
</dbReference>
<keyword evidence="13" id="KW-0535">Nitrogen fixation</keyword>
<name>A0ABW5DPH9_9PROT</name>
<dbReference type="InterPro" id="IPR003660">
    <property type="entry name" value="HAMP_dom"/>
</dbReference>
<comment type="subcellular location">
    <subcellularLocation>
        <location evidence="2 13">Cell membrane</location>
        <topology evidence="2 13">Multi-pass membrane protein</topology>
    </subcellularLocation>
</comment>
<dbReference type="Pfam" id="PF00512">
    <property type="entry name" value="HisKA"/>
    <property type="match status" value="1"/>
</dbReference>